<evidence type="ECO:0000256" key="1">
    <source>
        <dbReference type="SAM" id="Phobius"/>
    </source>
</evidence>
<dbReference type="InterPro" id="IPR010559">
    <property type="entry name" value="Sig_transdc_His_kin_internal"/>
</dbReference>
<dbReference type="SUPFAM" id="SSF55874">
    <property type="entry name" value="ATPase domain of HSP90 chaperone/DNA topoisomerase II/histidine kinase"/>
    <property type="match status" value="1"/>
</dbReference>
<reference evidence="3 4" key="1">
    <citation type="submission" date="2019-05" db="EMBL/GenBank/DDBJ databases">
        <title>Flagellimonas sp. AsT0115, sp. nov., isolated from a marine red algae, Asparagopsis taxiformis.</title>
        <authorList>
            <person name="Kim J."/>
            <person name="Jeong S.E."/>
            <person name="Jeon C.O."/>
        </authorList>
    </citation>
    <scope>NUCLEOTIDE SEQUENCE [LARGE SCALE GENOMIC DNA]</scope>
    <source>
        <strain evidence="3 4">AsT0115</strain>
    </source>
</reference>
<dbReference type="PANTHER" id="PTHR34220">
    <property type="entry name" value="SENSOR HISTIDINE KINASE YPDA"/>
    <property type="match status" value="1"/>
</dbReference>
<protein>
    <submittedName>
        <fullName evidence="3">Sensor histidine kinase</fullName>
    </submittedName>
</protein>
<gene>
    <name evidence="3" type="ORF">FGG15_19830</name>
</gene>
<dbReference type="RefSeq" id="WP_138839523.1">
    <property type="nucleotide sequence ID" value="NZ_VCNI01000008.1"/>
</dbReference>
<feature type="transmembrane region" description="Helical" evidence="1">
    <location>
        <begin position="44"/>
        <end position="69"/>
    </location>
</feature>
<feature type="transmembrane region" description="Helical" evidence="1">
    <location>
        <begin position="20"/>
        <end position="38"/>
    </location>
</feature>
<evidence type="ECO:0000313" key="3">
    <source>
        <dbReference type="EMBL" id="TMU50400.1"/>
    </source>
</evidence>
<keyword evidence="3" id="KW-0808">Transferase</keyword>
<dbReference type="GO" id="GO:0016301">
    <property type="term" value="F:kinase activity"/>
    <property type="evidence" value="ECO:0007669"/>
    <property type="project" value="UniProtKB-KW"/>
</dbReference>
<keyword evidence="1" id="KW-1133">Transmembrane helix</keyword>
<evidence type="ECO:0000259" key="2">
    <source>
        <dbReference type="Pfam" id="PF06580"/>
    </source>
</evidence>
<keyword evidence="3" id="KW-0418">Kinase</keyword>
<dbReference type="PANTHER" id="PTHR34220:SF7">
    <property type="entry name" value="SENSOR HISTIDINE KINASE YPDA"/>
    <property type="match status" value="1"/>
</dbReference>
<dbReference type="EMBL" id="VCNI01000008">
    <property type="protein sequence ID" value="TMU50400.1"/>
    <property type="molecule type" value="Genomic_DNA"/>
</dbReference>
<organism evidence="3 4">
    <name type="scientific">Flagellimonas algicola</name>
    <dbReference type="NCBI Taxonomy" id="2583815"/>
    <lineage>
        <taxon>Bacteria</taxon>
        <taxon>Pseudomonadati</taxon>
        <taxon>Bacteroidota</taxon>
        <taxon>Flavobacteriia</taxon>
        <taxon>Flavobacteriales</taxon>
        <taxon>Flavobacteriaceae</taxon>
        <taxon>Flagellimonas</taxon>
    </lineage>
</organism>
<keyword evidence="1" id="KW-0472">Membrane</keyword>
<feature type="transmembrane region" description="Helical" evidence="1">
    <location>
        <begin position="123"/>
        <end position="148"/>
    </location>
</feature>
<feature type="transmembrane region" description="Helical" evidence="1">
    <location>
        <begin position="81"/>
        <end position="103"/>
    </location>
</feature>
<dbReference type="Proteomes" id="UP000751614">
    <property type="component" value="Unassembled WGS sequence"/>
</dbReference>
<dbReference type="InterPro" id="IPR036890">
    <property type="entry name" value="HATPase_C_sf"/>
</dbReference>
<dbReference type="Gene3D" id="3.30.565.10">
    <property type="entry name" value="Histidine kinase-like ATPase, C-terminal domain"/>
    <property type="match status" value="1"/>
</dbReference>
<feature type="domain" description="Signal transduction histidine kinase internal region" evidence="2">
    <location>
        <begin position="168"/>
        <end position="247"/>
    </location>
</feature>
<proteinExistence type="predicted"/>
<keyword evidence="4" id="KW-1185">Reference proteome</keyword>
<evidence type="ECO:0000313" key="4">
    <source>
        <dbReference type="Proteomes" id="UP000751614"/>
    </source>
</evidence>
<sequence>MKFLSKTYDNWSPERIGRHLLYWSGWLIFYALVNGNSYDNGNYGVWAVFELCVLPIKLFLTYFIIYYLVPLYAAKKQYTQLTVIAIAMIIAGGLLFRTLDYYFVSRHLISSDIFLEKVENEHFWSFTIAYKVLDLLFVVTLVGVIKFVQQQFKYERRTKALMTEKLETELKFLKHQLQPHFLFNTLNNLYGLVLTKDDKASEVVLKFSQIMNYMLYESNDRLIPLKKELNNLSNFVALEKLRHGDELEVQYSVHGNVNGKQIPPFILFSFVENAFKHGPGDNFEKSWIKIGIDAQKDKLLFKCENSVPKENDKKVINPRVNSGIGLSNVSKRLELIYGPRYHLKLNGGETYSVELQLAI</sequence>
<keyword evidence="1" id="KW-0812">Transmembrane</keyword>
<name>A0ABY2WGI3_9FLAO</name>
<accession>A0ABY2WGI3</accession>
<dbReference type="InterPro" id="IPR050640">
    <property type="entry name" value="Bact_2-comp_sensor_kinase"/>
</dbReference>
<comment type="caution">
    <text evidence="3">The sequence shown here is derived from an EMBL/GenBank/DDBJ whole genome shotgun (WGS) entry which is preliminary data.</text>
</comment>
<dbReference type="Pfam" id="PF06580">
    <property type="entry name" value="His_kinase"/>
    <property type="match status" value="1"/>
</dbReference>